<organism evidence="2 3">
    <name type="scientific">Dactylosporangium vinaceum</name>
    <dbReference type="NCBI Taxonomy" id="53362"/>
    <lineage>
        <taxon>Bacteria</taxon>
        <taxon>Bacillati</taxon>
        <taxon>Actinomycetota</taxon>
        <taxon>Actinomycetes</taxon>
        <taxon>Micromonosporales</taxon>
        <taxon>Micromonosporaceae</taxon>
        <taxon>Dactylosporangium</taxon>
    </lineage>
</organism>
<comment type="caution">
    <text evidence="2">The sequence shown here is derived from an EMBL/GenBank/DDBJ whole genome shotgun (WGS) entry which is preliminary data.</text>
</comment>
<dbReference type="EMBL" id="JBHMCA010000023">
    <property type="protein sequence ID" value="MFB9443725.1"/>
    <property type="molecule type" value="Genomic_DNA"/>
</dbReference>
<dbReference type="InterPro" id="IPR032710">
    <property type="entry name" value="NTF2-like_dom_sf"/>
</dbReference>
<evidence type="ECO:0000259" key="1">
    <source>
        <dbReference type="Pfam" id="PF12680"/>
    </source>
</evidence>
<dbReference type="SUPFAM" id="SSF54427">
    <property type="entry name" value="NTF2-like"/>
    <property type="match status" value="1"/>
</dbReference>
<accession>A0ABV5M4E9</accession>
<dbReference type="Gene3D" id="3.10.450.50">
    <property type="match status" value="1"/>
</dbReference>
<keyword evidence="3" id="KW-1185">Reference proteome</keyword>
<dbReference type="RefSeq" id="WP_246655858.1">
    <property type="nucleotide sequence ID" value="NZ_CP061913.1"/>
</dbReference>
<dbReference type="Proteomes" id="UP001589608">
    <property type="component" value="Unassembled WGS sequence"/>
</dbReference>
<feature type="domain" description="SnoaL-like" evidence="1">
    <location>
        <begin position="5"/>
        <end position="109"/>
    </location>
</feature>
<gene>
    <name evidence="2" type="ORF">ACFFTR_11580</name>
</gene>
<evidence type="ECO:0000313" key="3">
    <source>
        <dbReference type="Proteomes" id="UP001589608"/>
    </source>
</evidence>
<reference evidence="2 3" key="1">
    <citation type="submission" date="2024-09" db="EMBL/GenBank/DDBJ databases">
        <authorList>
            <person name="Sun Q."/>
            <person name="Mori K."/>
        </authorList>
    </citation>
    <scope>NUCLEOTIDE SEQUENCE [LARGE SCALE GENOMIC DNA]</scope>
    <source>
        <strain evidence="2 3">JCM 3307</strain>
    </source>
</reference>
<dbReference type="Pfam" id="PF12680">
    <property type="entry name" value="SnoaL_2"/>
    <property type="match status" value="1"/>
</dbReference>
<protein>
    <submittedName>
        <fullName evidence="2">Nuclear transport factor 2 family protein</fullName>
    </submittedName>
</protein>
<dbReference type="InterPro" id="IPR037401">
    <property type="entry name" value="SnoaL-like"/>
</dbReference>
<sequence>MADEWMTRPGEVTGDQFADDVVIEMPFAPPGARGRFESRQDFLDFARPQRAAFPGRIDGCRTIAVHDTADPGTIVVEYELSGTSLKDGARSTAGFVVVLTAKDGRITRWREYQNVAAMQRALA</sequence>
<name>A0ABV5M4E9_9ACTN</name>
<proteinExistence type="predicted"/>
<evidence type="ECO:0000313" key="2">
    <source>
        <dbReference type="EMBL" id="MFB9443725.1"/>
    </source>
</evidence>